<evidence type="ECO:0000256" key="8">
    <source>
        <dbReference type="SAM" id="MobiDB-lite"/>
    </source>
</evidence>
<dbReference type="GO" id="GO:0006260">
    <property type="term" value="P:DNA replication"/>
    <property type="evidence" value="ECO:0007669"/>
    <property type="project" value="UniProtKB-UniRule"/>
</dbReference>
<keyword evidence="3 7" id="KW-0235">DNA replication</keyword>
<dbReference type="Gene3D" id="3.40.50.300">
    <property type="entry name" value="P-loop containing nucleotide triphosphate hydrolases"/>
    <property type="match status" value="1"/>
</dbReference>
<protein>
    <recommendedName>
        <fullName evidence="2 7">Replication factor C large subunit</fullName>
        <shortName evidence="7">RFC large subunit</shortName>
    </recommendedName>
    <alternativeName>
        <fullName evidence="6 7">Clamp loader large subunit</fullName>
    </alternativeName>
</protein>
<dbReference type="InterPro" id="IPR003959">
    <property type="entry name" value="ATPase_AAA_core"/>
</dbReference>
<comment type="function">
    <text evidence="7">Part of the RFC clamp loader complex which loads the PCNA sliding clamp onto DNA.</text>
</comment>
<feature type="compositionally biased region" description="Acidic residues" evidence="8">
    <location>
        <begin position="450"/>
        <end position="460"/>
    </location>
</feature>
<dbReference type="CDD" id="cd00009">
    <property type="entry name" value="AAA"/>
    <property type="match status" value="1"/>
</dbReference>
<dbReference type="InterPro" id="IPR023935">
    <property type="entry name" value="Rep_factor-C_lsu"/>
</dbReference>
<evidence type="ECO:0000256" key="6">
    <source>
        <dbReference type="ARBA" id="ARBA00032141"/>
    </source>
</evidence>
<feature type="binding site" evidence="7">
    <location>
        <begin position="43"/>
        <end position="50"/>
    </location>
    <ligand>
        <name>ATP</name>
        <dbReference type="ChEBI" id="CHEBI:30616"/>
    </ligand>
</feature>
<dbReference type="NCBIfam" id="NF003229">
    <property type="entry name" value="PRK04195.1-5"/>
    <property type="match status" value="1"/>
</dbReference>
<evidence type="ECO:0000256" key="4">
    <source>
        <dbReference type="ARBA" id="ARBA00022741"/>
    </source>
</evidence>
<comment type="similarity">
    <text evidence="1 7">Belongs to the activator 1 small subunits family. RfcL subfamily.</text>
</comment>
<organism evidence="10">
    <name type="scientific">Archaeoglobus fulgidus</name>
    <dbReference type="NCBI Taxonomy" id="2234"/>
    <lineage>
        <taxon>Archaea</taxon>
        <taxon>Methanobacteriati</taxon>
        <taxon>Methanobacteriota</taxon>
        <taxon>Archaeoglobi</taxon>
        <taxon>Archaeoglobales</taxon>
        <taxon>Archaeoglobaceae</taxon>
        <taxon>Archaeoglobus</taxon>
    </lineage>
</organism>
<gene>
    <name evidence="7" type="primary">rfcL</name>
    <name evidence="10" type="ORF">ENN70_08110</name>
</gene>
<dbReference type="GO" id="GO:0016887">
    <property type="term" value="F:ATP hydrolysis activity"/>
    <property type="evidence" value="ECO:0007669"/>
    <property type="project" value="InterPro"/>
</dbReference>
<dbReference type="EMBL" id="DSCQ01000107">
    <property type="protein sequence ID" value="HET21998.1"/>
    <property type="molecule type" value="Genomic_DNA"/>
</dbReference>
<dbReference type="Pfam" id="PF00004">
    <property type="entry name" value="AAA"/>
    <property type="match status" value="1"/>
</dbReference>
<keyword evidence="4 7" id="KW-0547">Nucleotide-binding</keyword>
<evidence type="ECO:0000256" key="3">
    <source>
        <dbReference type="ARBA" id="ARBA00022705"/>
    </source>
</evidence>
<reference evidence="10" key="1">
    <citation type="journal article" date="2020" name="mSystems">
        <title>Genome- and Community-Level Interaction Insights into Carbon Utilization and Element Cycling Functions of Hydrothermarchaeota in Hydrothermal Sediment.</title>
        <authorList>
            <person name="Zhou Z."/>
            <person name="Liu Y."/>
            <person name="Xu W."/>
            <person name="Pan J."/>
            <person name="Luo Z.H."/>
            <person name="Li M."/>
        </authorList>
    </citation>
    <scope>NUCLEOTIDE SEQUENCE [LARGE SCALE GENOMIC DNA]</scope>
    <source>
        <strain evidence="10">SpSt-12</strain>
    </source>
</reference>
<dbReference type="InterPro" id="IPR047854">
    <property type="entry name" value="RFC_lid"/>
</dbReference>
<dbReference type="GO" id="GO:0003689">
    <property type="term" value="F:DNA clamp loader activity"/>
    <property type="evidence" value="ECO:0007669"/>
    <property type="project" value="UniProtKB-UniRule"/>
</dbReference>
<accession>A0A7C2NNN7</accession>
<dbReference type="AlphaFoldDB" id="A0A7C2NNN7"/>
<feature type="domain" description="AAA+ ATPase" evidence="9">
    <location>
        <begin position="35"/>
        <end position="167"/>
    </location>
</feature>
<dbReference type="NCBIfam" id="NF003234">
    <property type="entry name" value="PRK04195.2-4"/>
    <property type="match status" value="1"/>
</dbReference>
<evidence type="ECO:0000256" key="5">
    <source>
        <dbReference type="ARBA" id="ARBA00022840"/>
    </source>
</evidence>
<dbReference type="CDD" id="cd18140">
    <property type="entry name" value="HLD_clamp_RFC"/>
    <property type="match status" value="1"/>
</dbReference>
<keyword evidence="5 7" id="KW-0067">ATP-binding</keyword>
<comment type="subunit">
    <text evidence="7">Heteromultimer composed of small subunits (RfcS) and large subunits (RfcL).</text>
</comment>
<dbReference type="GO" id="GO:0005524">
    <property type="term" value="F:ATP binding"/>
    <property type="evidence" value="ECO:0007669"/>
    <property type="project" value="UniProtKB-UniRule"/>
</dbReference>
<dbReference type="Gene3D" id="1.10.8.60">
    <property type="match status" value="1"/>
</dbReference>
<proteinExistence type="inferred from homology"/>
<dbReference type="SMART" id="SM00382">
    <property type="entry name" value="AAA"/>
    <property type="match status" value="1"/>
</dbReference>
<sequence>MLWVEKYRPKTIEEVVADKEIISGVIKWAKNWRRGSKPLLLAGPPGVGKTSLALALANTMGWEVVELNASDQRSWNVIERIVGEGAFNETISDEGEFLSSRTGRLKLIILDEVDNIHKKEDSGGEAALIRLIRRKPAQPLILIANDPYKLSPDLRNLCEMINFKRLTKHQVERVLERIALKEGIKVDKKVLLQIAENAGGDLRAAINDFQALAEGREELNPEDVFLTKRTQEKDIFKVMQMIFKTNNPAVYSEAMLLDESPEDVIHWVEENLPLEYSGIELLNAYESLSRADIFLGRVSRRQYYRLWKYASYLMTAGVQQAKESPKKGFTKYRRPTVWQMLFQLKSKREMTRKILEKIGKYSHLSKRKAQTEMLPTIKLLLKELDVKSAATIAAFYEFTKEELEFLAGERGAEIWKYVEEHGLHRIEDETFLESFLKAEKTSEKIHEMVEEKEEEEEEKEEEKKDLRAKKRAGKNLTLDSFFS</sequence>
<evidence type="ECO:0000256" key="2">
    <source>
        <dbReference type="ARBA" id="ARBA00014793"/>
    </source>
</evidence>
<dbReference type="PANTHER" id="PTHR23389:SF6">
    <property type="entry name" value="REPLICATION FACTOR C SUBUNIT 1"/>
    <property type="match status" value="1"/>
</dbReference>
<dbReference type="Pfam" id="PF21960">
    <property type="entry name" value="RCF1-5-like_lid"/>
    <property type="match status" value="1"/>
</dbReference>
<name>A0A7C2NNN7_ARCFL</name>
<dbReference type="SUPFAM" id="SSF52540">
    <property type="entry name" value="P-loop containing nucleoside triphosphate hydrolases"/>
    <property type="match status" value="1"/>
</dbReference>
<dbReference type="HAMAP" id="MF_01508">
    <property type="entry name" value="RfcL"/>
    <property type="match status" value="1"/>
</dbReference>
<evidence type="ECO:0000256" key="7">
    <source>
        <dbReference type="HAMAP-Rule" id="MF_01508"/>
    </source>
</evidence>
<evidence type="ECO:0000256" key="1">
    <source>
        <dbReference type="ARBA" id="ARBA00006878"/>
    </source>
</evidence>
<evidence type="ECO:0000313" key="10">
    <source>
        <dbReference type="EMBL" id="HET21998.1"/>
    </source>
</evidence>
<evidence type="ECO:0000259" key="9">
    <source>
        <dbReference type="SMART" id="SM00382"/>
    </source>
</evidence>
<dbReference type="PANTHER" id="PTHR23389">
    <property type="entry name" value="CHROMOSOME TRANSMISSION FIDELITY FACTOR 18"/>
    <property type="match status" value="1"/>
</dbReference>
<dbReference type="InterPro" id="IPR027417">
    <property type="entry name" value="P-loop_NTPase"/>
</dbReference>
<comment type="caution">
    <text evidence="10">The sequence shown here is derived from an EMBL/GenBank/DDBJ whole genome shotgun (WGS) entry which is preliminary data.</text>
</comment>
<dbReference type="InterPro" id="IPR003593">
    <property type="entry name" value="AAA+_ATPase"/>
</dbReference>
<feature type="region of interest" description="Disordered" evidence="8">
    <location>
        <begin position="446"/>
        <end position="467"/>
    </location>
</feature>